<feature type="domain" description="SMODS/Ubiquitin system-associated 2TM effector" evidence="2">
    <location>
        <begin position="7"/>
        <end position="267"/>
    </location>
</feature>
<dbReference type="Proteomes" id="UP000261166">
    <property type="component" value="Unassembled WGS sequence"/>
</dbReference>
<dbReference type="AlphaFoldDB" id="A0A3E3I464"/>
<dbReference type="EMBL" id="QVLU01000033">
    <property type="protein sequence ID" value="RGE65697.1"/>
    <property type="molecule type" value="Genomic_DNA"/>
</dbReference>
<evidence type="ECO:0000313" key="5">
    <source>
        <dbReference type="Proteomes" id="UP000260812"/>
    </source>
</evidence>
<comment type="caution">
    <text evidence="3">The sequence shown here is derived from an EMBL/GenBank/DDBJ whole genome shotgun (WGS) entry which is preliminary data.</text>
</comment>
<dbReference type="OrthoDB" id="1692026at2"/>
<evidence type="ECO:0000259" key="2">
    <source>
        <dbReference type="Pfam" id="PF18179"/>
    </source>
</evidence>
<feature type="transmembrane region" description="Helical" evidence="1">
    <location>
        <begin position="12"/>
        <end position="31"/>
    </location>
</feature>
<dbReference type="RefSeq" id="WP_021634929.1">
    <property type="nucleotide sequence ID" value="NZ_JBKXRP010000031.1"/>
</dbReference>
<sequence length="278" mass="32736">MRHFFKKVKENSRSIAEIIVLVVAVFIPSKIDATGLIGLCFKNTLIDFDNIKYLFLLNAGNWVIGLIFMLYLLLKIRGYNKGKMFNTQNVYHNYPYLWYWFCAKILGYEKCNLKLVPIFAQFKLVLNDTFPEYYVGADEDYPVIENEHIDIQKKNYNQVSEEVNLILADTYPIDIRQQIPINKRRLSMIIIERDRTDVSRYYSPQFVAKIVDEVRRLPSNVKDINVYATTNPKHTLKIVRDAFKLAERGNIEKLVVFQQEKNGNRKFGRKGKVIYNNR</sequence>
<organism evidence="3 5">
    <name type="scientific">Eisenbergiella massiliensis</name>
    <dbReference type="NCBI Taxonomy" id="1720294"/>
    <lineage>
        <taxon>Bacteria</taxon>
        <taxon>Bacillati</taxon>
        <taxon>Bacillota</taxon>
        <taxon>Clostridia</taxon>
        <taxon>Lachnospirales</taxon>
        <taxon>Lachnospiraceae</taxon>
        <taxon>Eisenbergiella</taxon>
    </lineage>
</organism>
<protein>
    <recommendedName>
        <fullName evidence="2">SMODS/Ubiquitin system-associated 2TM effector domain-containing protein</fullName>
    </recommendedName>
</protein>
<evidence type="ECO:0000313" key="6">
    <source>
        <dbReference type="Proteomes" id="UP000261166"/>
    </source>
</evidence>
<dbReference type="Pfam" id="PF18179">
    <property type="entry name" value="SUa-2TM"/>
    <property type="match status" value="1"/>
</dbReference>
<keyword evidence="5" id="KW-1185">Reference proteome</keyword>
<keyword evidence="1" id="KW-0472">Membrane</keyword>
<dbReference type="EMBL" id="QVLV01000008">
    <property type="protein sequence ID" value="RGE59870.1"/>
    <property type="molecule type" value="Genomic_DNA"/>
</dbReference>
<keyword evidence="1" id="KW-1133">Transmembrane helix</keyword>
<dbReference type="Proteomes" id="UP000260812">
    <property type="component" value="Unassembled WGS sequence"/>
</dbReference>
<feature type="transmembrane region" description="Helical" evidence="1">
    <location>
        <begin position="51"/>
        <end position="74"/>
    </location>
</feature>
<dbReference type="InterPro" id="IPR041502">
    <property type="entry name" value="SUa-2TM"/>
</dbReference>
<keyword evidence="1" id="KW-0812">Transmembrane</keyword>
<accession>A0A3E3I464</accession>
<gene>
    <name evidence="4" type="ORF">DWY69_25635</name>
    <name evidence="3" type="ORF">DXC51_13860</name>
</gene>
<evidence type="ECO:0000256" key="1">
    <source>
        <dbReference type="SAM" id="Phobius"/>
    </source>
</evidence>
<proteinExistence type="predicted"/>
<reference evidence="3 6" key="1">
    <citation type="submission" date="2018-08" db="EMBL/GenBank/DDBJ databases">
        <title>A genome reference for cultivated species of the human gut microbiota.</title>
        <authorList>
            <person name="Zou Y."/>
            <person name="Xue W."/>
            <person name="Luo G."/>
        </authorList>
    </citation>
    <scope>NUCLEOTIDE SEQUENCE [LARGE SCALE GENOMIC DNA]</scope>
    <source>
        <strain evidence="4 6">AF26-4BH</strain>
        <strain evidence="3">TF05-5AC</strain>
    </source>
</reference>
<dbReference type="GeneID" id="97987925"/>
<evidence type="ECO:0000313" key="3">
    <source>
        <dbReference type="EMBL" id="RGE59870.1"/>
    </source>
</evidence>
<evidence type="ECO:0000313" key="4">
    <source>
        <dbReference type="EMBL" id="RGE65697.1"/>
    </source>
</evidence>
<name>A0A3E3I464_9FIRM</name>